<dbReference type="OrthoDB" id="3535998at2759"/>
<feature type="compositionally biased region" description="Polar residues" evidence="1">
    <location>
        <begin position="244"/>
        <end position="268"/>
    </location>
</feature>
<evidence type="ECO:0000256" key="1">
    <source>
        <dbReference type="SAM" id="MobiDB-lite"/>
    </source>
</evidence>
<dbReference type="AlphaFoldDB" id="A0A9P4XT87"/>
<dbReference type="PANTHER" id="PTHR37012">
    <property type="entry name" value="B-ZIP TRANSCRIPTION FACTOR (EUROFUNG)-RELATED"/>
    <property type="match status" value="1"/>
</dbReference>
<protein>
    <recommendedName>
        <fullName evidence="4">BZIP transcription factor</fullName>
    </recommendedName>
</protein>
<accession>A0A9P4XT87</accession>
<dbReference type="CDD" id="cd14688">
    <property type="entry name" value="bZIP_YAP"/>
    <property type="match status" value="1"/>
</dbReference>
<feature type="region of interest" description="Disordered" evidence="1">
    <location>
        <begin position="235"/>
        <end position="268"/>
    </location>
</feature>
<gene>
    <name evidence="2" type="ORF">M406DRAFT_334441</name>
</gene>
<dbReference type="InterPro" id="IPR046347">
    <property type="entry name" value="bZIP_sf"/>
</dbReference>
<dbReference type="Proteomes" id="UP000803844">
    <property type="component" value="Unassembled WGS sequence"/>
</dbReference>
<feature type="region of interest" description="Disordered" evidence="1">
    <location>
        <begin position="1"/>
        <end position="70"/>
    </location>
</feature>
<dbReference type="GO" id="GO:0003700">
    <property type="term" value="F:DNA-binding transcription factor activity"/>
    <property type="evidence" value="ECO:0007669"/>
    <property type="project" value="InterPro"/>
</dbReference>
<evidence type="ECO:0008006" key="4">
    <source>
        <dbReference type="Google" id="ProtNLM"/>
    </source>
</evidence>
<sequence>MTYATTSHVRTTAPIPAPIDTNIDMDRDSPRTSSTSSGEHKSTKRKGTRSVSTLTPSQLARKRANDREAQRAIRARTKEHIEKLETEVARLRSIADRDQEYQRLIRRIQALEDENKALRSGVPVAPSEPYGVYDDAHSSLHSSPVVGRSSAYGHGIRATSDPYSSYPHMPTPAPEAWDSTIPVTVPTSVSSPASCAPEEYGRFMTTAAVSAPLIDSIAAPTSVPYHSGSQVEFEAGVDSEHSFQSRPTSGHQHGPGSQQYSMHQSAQQPWNQAAYSTMYGVSQAPYPNLP</sequence>
<dbReference type="PANTHER" id="PTHR37012:SF2">
    <property type="entry name" value="BZIP DOMAIN-CONTAINING PROTEIN-RELATED"/>
    <property type="match status" value="1"/>
</dbReference>
<organism evidence="2 3">
    <name type="scientific">Cryphonectria parasitica (strain ATCC 38755 / EP155)</name>
    <dbReference type="NCBI Taxonomy" id="660469"/>
    <lineage>
        <taxon>Eukaryota</taxon>
        <taxon>Fungi</taxon>
        <taxon>Dikarya</taxon>
        <taxon>Ascomycota</taxon>
        <taxon>Pezizomycotina</taxon>
        <taxon>Sordariomycetes</taxon>
        <taxon>Sordariomycetidae</taxon>
        <taxon>Diaporthales</taxon>
        <taxon>Cryphonectriaceae</taxon>
        <taxon>Cryphonectria-Endothia species complex</taxon>
        <taxon>Cryphonectria</taxon>
    </lineage>
</organism>
<dbReference type="SUPFAM" id="SSF57959">
    <property type="entry name" value="Leucine zipper domain"/>
    <property type="match status" value="1"/>
</dbReference>
<feature type="compositionally biased region" description="Polar residues" evidence="1">
    <location>
        <begin position="49"/>
        <end position="58"/>
    </location>
</feature>
<dbReference type="Gene3D" id="1.20.5.170">
    <property type="match status" value="1"/>
</dbReference>
<proteinExistence type="predicted"/>
<dbReference type="EMBL" id="MU032352">
    <property type="protein sequence ID" value="KAF3760822.1"/>
    <property type="molecule type" value="Genomic_DNA"/>
</dbReference>
<reference evidence="2" key="1">
    <citation type="journal article" date="2020" name="Phytopathology">
        <title>Genome sequence of the chestnut blight fungus Cryphonectria parasitica EP155: A fundamental resource for an archetypical invasive plant pathogen.</title>
        <authorList>
            <person name="Crouch J.A."/>
            <person name="Dawe A."/>
            <person name="Aerts A."/>
            <person name="Barry K."/>
            <person name="Churchill A.C.L."/>
            <person name="Grimwood J."/>
            <person name="Hillman B."/>
            <person name="Milgroom M.G."/>
            <person name="Pangilinan J."/>
            <person name="Smith M."/>
            <person name="Salamov A."/>
            <person name="Schmutz J."/>
            <person name="Yadav J."/>
            <person name="Grigoriev I.V."/>
            <person name="Nuss D."/>
        </authorList>
    </citation>
    <scope>NUCLEOTIDE SEQUENCE</scope>
    <source>
        <strain evidence="2">EP155</strain>
    </source>
</reference>
<name>A0A9P4XT87_CRYP1</name>
<evidence type="ECO:0000313" key="3">
    <source>
        <dbReference type="Proteomes" id="UP000803844"/>
    </source>
</evidence>
<keyword evidence="3" id="KW-1185">Reference proteome</keyword>
<comment type="caution">
    <text evidence="2">The sequence shown here is derived from an EMBL/GenBank/DDBJ whole genome shotgun (WGS) entry which is preliminary data.</text>
</comment>
<evidence type="ECO:0000313" key="2">
    <source>
        <dbReference type="EMBL" id="KAF3760822.1"/>
    </source>
</evidence>
<feature type="compositionally biased region" description="Polar residues" evidence="1">
    <location>
        <begin position="1"/>
        <end position="10"/>
    </location>
</feature>
<dbReference type="RefSeq" id="XP_040771801.1">
    <property type="nucleotide sequence ID" value="XM_040920940.1"/>
</dbReference>
<dbReference type="GeneID" id="63838069"/>